<dbReference type="Gene3D" id="3.40.50.150">
    <property type="entry name" value="Vaccinia Virus protein VP39"/>
    <property type="match status" value="1"/>
</dbReference>
<sequence length="802" mass="90810">MSIIQHSKKRNYTKVKGTAYSFPHDEEERDRLTLQSNQLLKTYDSKVLHAPVELTDNDWVLDSGSGTGIWLQDLAQQTVTKPTYVGIDIEPALVPSVVSLPNNMKFEIYSVTNLPIQWTGRFTVVHQRLLINALRRQEWEKAINEIYRVLKPGGWAQLFEFRVWTAGPTLAKQLELMYRHSDAMGTMWRDIAECMPGFLQQSGFINIREDVRRTPLGSWAGQDGIDGSANLLGIMEGIKPSVLRGGGFGMVKTEADYNKLIKQAMNETVAGPEIQCSTFQIDFAPSESVSWTIMNMDQPKDPKQDCSAIGPEPGEIMEPSPTSLPSPQELALSTNLESNRIRHSFLQAPAQTTGMVATLPENILTEILRNVKCSSLTKYTVYITFSAVCRAWRFAAISSPLLWGDICLDITLSYPPPSLIRLWLERSVDIDVDIIILDVDGIMSMMSELDPWAALSPAFQTRSRKDRREYIPEALHVLGGHIHQWIRLKILSVLGSRVTGQGNRNRLSIALPLMELPFIRAERLESLQLSISDVTPRDEEKLLTSALSQIPNLREFHWSIARQRETGTGLTNFPWNRLKHIDISGYLPQFLVILPQFSSAVTLDLATDQCRFPYDHSIPSMTFNSLKGLTICFHDDVLEMIQGLAFPNLEILHVKPGGDVDSREAEELIWDNLSAFLQSTHHSLKVLYLENPDCLERIRNELLRALFIENPRLHELIALKVELERTDDLMETIAGVRARLEETRHPVAGRLRVREPQSRRSLNSYISIGWVLKDEASHFLSECQYGKKMPKAMDFENFPGGL</sequence>
<protein>
    <recommendedName>
        <fullName evidence="1">F-box domain-containing protein</fullName>
    </recommendedName>
</protein>
<dbReference type="Pfam" id="PF13649">
    <property type="entry name" value="Methyltransf_25"/>
    <property type="match status" value="1"/>
</dbReference>
<gene>
    <name evidence="2" type="ORF">NP233_g5059</name>
</gene>
<evidence type="ECO:0000313" key="2">
    <source>
        <dbReference type="EMBL" id="KAJ3569420.1"/>
    </source>
</evidence>
<reference evidence="2" key="1">
    <citation type="submission" date="2022-07" db="EMBL/GenBank/DDBJ databases">
        <title>Genome Sequence of Leucocoprinus birnbaumii.</title>
        <authorList>
            <person name="Buettner E."/>
        </authorList>
    </citation>
    <scope>NUCLEOTIDE SEQUENCE</scope>
    <source>
        <strain evidence="2">VT141</strain>
    </source>
</reference>
<organism evidence="2 3">
    <name type="scientific">Leucocoprinus birnbaumii</name>
    <dbReference type="NCBI Taxonomy" id="56174"/>
    <lineage>
        <taxon>Eukaryota</taxon>
        <taxon>Fungi</taxon>
        <taxon>Dikarya</taxon>
        <taxon>Basidiomycota</taxon>
        <taxon>Agaricomycotina</taxon>
        <taxon>Agaricomycetes</taxon>
        <taxon>Agaricomycetidae</taxon>
        <taxon>Agaricales</taxon>
        <taxon>Agaricineae</taxon>
        <taxon>Agaricaceae</taxon>
        <taxon>Leucocoprinus</taxon>
    </lineage>
</organism>
<dbReference type="CDD" id="cd02440">
    <property type="entry name" value="AdoMet_MTases"/>
    <property type="match status" value="1"/>
</dbReference>
<accession>A0AAD5YX24</accession>
<dbReference type="InterPro" id="IPR001810">
    <property type="entry name" value="F-box_dom"/>
</dbReference>
<dbReference type="PROSITE" id="PS50181">
    <property type="entry name" value="FBOX"/>
    <property type="match status" value="1"/>
</dbReference>
<dbReference type="SUPFAM" id="SSF52047">
    <property type="entry name" value="RNI-like"/>
    <property type="match status" value="1"/>
</dbReference>
<dbReference type="AlphaFoldDB" id="A0AAD5YX24"/>
<evidence type="ECO:0000313" key="3">
    <source>
        <dbReference type="Proteomes" id="UP001213000"/>
    </source>
</evidence>
<dbReference type="InterPro" id="IPR041698">
    <property type="entry name" value="Methyltransf_25"/>
</dbReference>
<keyword evidence="3" id="KW-1185">Reference proteome</keyword>
<dbReference type="PANTHER" id="PTHR43591">
    <property type="entry name" value="METHYLTRANSFERASE"/>
    <property type="match status" value="1"/>
</dbReference>
<comment type="caution">
    <text evidence="2">The sequence shown here is derived from an EMBL/GenBank/DDBJ whole genome shotgun (WGS) entry which is preliminary data.</text>
</comment>
<dbReference type="Gene3D" id="1.20.1280.50">
    <property type="match status" value="1"/>
</dbReference>
<dbReference type="Proteomes" id="UP001213000">
    <property type="component" value="Unassembled WGS sequence"/>
</dbReference>
<name>A0AAD5YX24_9AGAR</name>
<dbReference type="SUPFAM" id="SSF81383">
    <property type="entry name" value="F-box domain"/>
    <property type="match status" value="1"/>
</dbReference>
<proteinExistence type="predicted"/>
<evidence type="ECO:0000259" key="1">
    <source>
        <dbReference type="PROSITE" id="PS50181"/>
    </source>
</evidence>
<feature type="domain" description="F-box" evidence="1">
    <location>
        <begin position="353"/>
        <end position="406"/>
    </location>
</feature>
<dbReference type="InterPro" id="IPR029063">
    <property type="entry name" value="SAM-dependent_MTases_sf"/>
</dbReference>
<dbReference type="SUPFAM" id="SSF53335">
    <property type="entry name" value="S-adenosyl-L-methionine-dependent methyltransferases"/>
    <property type="match status" value="1"/>
</dbReference>
<dbReference type="PANTHER" id="PTHR43591:SF110">
    <property type="entry name" value="RHODANESE DOMAIN-CONTAINING PROTEIN"/>
    <property type="match status" value="1"/>
</dbReference>
<dbReference type="EMBL" id="JANIEX010000289">
    <property type="protein sequence ID" value="KAJ3569420.1"/>
    <property type="molecule type" value="Genomic_DNA"/>
</dbReference>
<dbReference type="InterPro" id="IPR036047">
    <property type="entry name" value="F-box-like_dom_sf"/>
</dbReference>